<dbReference type="Proteomes" id="UP000266861">
    <property type="component" value="Unassembled WGS sequence"/>
</dbReference>
<proteinExistence type="predicted"/>
<dbReference type="EMBL" id="PQFF01000059">
    <property type="protein sequence ID" value="RHZ85696.1"/>
    <property type="molecule type" value="Genomic_DNA"/>
</dbReference>
<evidence type="ECO:0000313" key="1">
    <source>
        <dbReference type="EMBL" id="RHZ85696.1"/>
    </source>
</evidence>
<reference evidence="1 2" key="1">
    <citation type="submission" date="2018-08" db="EMBL/GenBank/DDBJ databases">
        <title>Genome and evolution of the arbuscular mycorrhizal fungus Diversispora epigaea (formerly Glomus versiforme) and its bacterial endosymbionts.</title>
        <authorList>
            <person name="Sun X."/>
            <person name="Fei Z."/>
            <person name="Harrison M."/>
        </authorList>
    </citation>
    <scope>NUCLEOTIDE SEQUENCE [LARGE SCALE GENOMIC DNA]</scope>
    <source>
        <strain evidence="1 2">IT104</strain>
    </source>
</reference>
<accession>A0A397JIA8</accession>
<keyword evidence="2" id="KW-1185">Reference proteome</keyword>
<sequence>MSSSMPSCVLSCMPPSMSWLLSSLMPSRKGPNIIYAMARKYQISPSRVKEYMKNRKHKQQVVILSILSHRNSNDFWNKEIEKIYALYNELPY</sequence>
<protein>
    <submittedName>
        <fullName evidence="1">Uncharacterized protein</fullName>
    </submittedName>
</protein>
<name>A0A397JIA8_9GLOM</name>
<comment type="caution">
    <text evidence="1">The sequence shown here is derived from an EMBL/GenBank/DDBJ whole genome shotgun (WGS) entry which is preliminary data.</text>
</comment>
<organism evidence="1 2">
    <name type="scientific">Diversispora epigaea</name>
    <dbReference type="NCBI Taxonomy" id="1348612"/>
    <lineage>
        <taxon>Eukaryota</taxon>
        <taxon>Fungi</taxon>
        <taxon>Fungi incertae sedis</taxon>
        <taxon>Mucoromycota</taxon>
        <taxon>Glomeromycotina</taxon>
        <taxon>Glomeromycetes</taxon>
        <taxon>Diversisporales</taxon>
        <taxon>Diversisporaceae</taxon>
        <taxon>Diversispora</taxon>
    </lineage>
</organism>
<evidence type="ECO:0000313" key="2">
    <source>
        <dbReference type="Proteomes" id="UP000266861"/>
    </source>
</evidence>
<gene>
    <name evidence="1" type="ORF">Glove_62g2</name>
</gene>
<dbReference type="AlphaFoldDB" id="A0A397JIA8"/>